<dbReference type="AlphaFoldDB" id="A0A7J0EGT3"/>
<reference evidence="1 2" key="1">
    <citation type="submission" date="2019-07" db="EMBL/GenBank/DDBJ databases">
        <title>De Novo Assembly of kiwifruit Actinidia rufa.</title>
        <authorList>
            <person name="Sugita-Konishi S."/>
            <person name="Sato K."/>
            <person name="Mori E."/>
            <person name="Abe Y."/>
            <person name="Kisaki G."/>
            <person name="Hamano K."/>
            <person name="Suezawa K."/>
            <person name="Otani M."/>
            <person name="Fukuda T."/>
            <person name="Manabe T."/>
            <person name="Gomi K."/>
            <person name="Tabuchi M."/>
            <person name="Akimitsu K."/>
            <person name="Kataoka I."/>
        </authorList>
    </citation>
    <scope>NUCLEOTIDE SEQUENCE [LARGE SCALE GENOMIC DNA]</scope>
    <source>
        <strain evidence="2">cv. Fuchu</strain>
    </source>
</reference>
<evidence type="ECO:0000313" key="1">
    <source>
        <dbReference type="EMBL" id="GFY85694.1"/>
    </source>
</evidence>
<sequence>MSMERDLGDIRDINGKIAIWRDSGGDGESQVFYLAQGRGGDSTLALGELMSTPMVALASSVEMTWRGSMDSFYLGQEGSEIEFGVLHAEMGLRKMEVWRCSAPLRARRLKKNPEFNYHPKCVELKITHLTFSNDLILFIRGDTTSVSLSMECLKKFWDYSGLSINKSKSNVFMAGINRVDIEKIKVDTGFNLGTFPFRYLGIPMAALRLTIEQFNPLISRISENVSAWAGANLSYAGRSELIILQGVECFWLSILPILIGVRDKVISLCRNFLWGGKATSFKKPFVAWRDICRLKPEEGLGFLNLQAWNLALLSKSLWNLQSKKDSLRVKYGKKSGDGWDFQGPCQHSKPQPNELLKKPEEQGPVISKKLGFEATVYCIWQARNARIFEGKISQKSGIIRDIKIQRVISGNISVIAQTTVEGEATGQITTDAEAAATAVENRVEENSSLGRSSTQRIGKKPGWMKDYMVG</sequence>
<evidence type="ECO:0000313" key="2">
    <source>
        <dbReference type="Proteomes" id="UP000585474"/>
    </source>
</evidence>
<protein>
    <submittedName>
        <fullName evidence="1">Uncharacterized protein</fullName>
    </submittedName>
</protein>
<comment type="caution">
    <text evidence="1">The sequence shown here is derived from an EMBL/GenBank/DDBJ whole genome shotgun (WGS) entry which is preliminary data.</text>
</comment>
<dbReference type="OrthoDB" id="1751077at2759"/>
<organism evidence="1 2">
    <name type="scientific">Actinidia rufa</name>
    <dbReference type="NCBI Taxonomy" id="165716"/>
    <lineage>
        <taxon>Eukaryota</taxon>
        <taxon>Viridiplantae</taxon>
        <taxon>Streptophyta</taxon>
        <taxon>Embryophyta</taxon>
        <taxon>Tracheophyta</taxon>
        <taxon>Spermatophyta</taxon>
        <taxon>Magnoliopsida</taxon>
        <taxon>eudicotyledons</taxon>
        <taxon>Gunneridae</taxon>
        <taxon>Pentapetalae</taxon>
        <taxon>asterids</taxon>
        <taxon>Ericales</taxon>
        <taxon>Actinidiaceae</taxon>
        <taxon>Actinidia</taxon>
    </lineage>
</organism>
<proteinExistence type="predicted"/>
<dbReference type="PANTHER" id="PTHR33116">
    <property type="entry name" value="REVERSE TRANSCRIPTASE ZINC-BINDING DOMAIN-CONTAINING PROTEIN-RELATED-RELATED"/>
    <property type="match status" value="1"/>
</dbReference>
<gene>
    <name evidence="1" type="ORF">Acr_04g0004320</name>
</gene>
<dbReference type="PANTHER" id="PTHR33116:SF84">
    <property type="entry name" value="RNA-DIRECTED DNA POLYMERASE"/>
    <property type="match status" value="1"/>
</dbReference>
<accession>A0A7J0EGT3</accession>
<keyword evidence="2" id="KW-1185">Reference proteome</keyword>
<dbReference type="EMBL" id="BJWL01000004">
    <property type="protein sequence ID" value="GFY85694.1"/>
    <property type="molecule type" value="Genomic_DNA"/>
</dbReference>
<dbReference type="Proteomes" id="UP000585474">
    <property type="component" value="Unassembled WGS sequence"/>
</dbReference>
<name>A0A7J0EGT3_9ERIC</name>